<keyword evidence="1" id="KW-1133">Transmembrane helix</keyword>
<proteinExistence type="predicted"/>
<dbReference type="RefSeq" id="WP_377336222.1">
    <property type="nucleotide sequence ID" value="NZ_JBHLUE010000004.1"/>
</dbReference>
<gene>
    <name evidence="2" type="ORF">ACFFHU_05115</name>
</gene>
<dbReference type="Proteomes" id="UP001589894">
    <property type="component" value="Unassembled WGS sequence"/>
</dbReference>
<reference evidence="2 3" key="1">
    <citation type="submission" date="2024-09" db="EMBL/GenBank/DDBJ databases">
        <authorList>
            <person name="Sun Q."/>
            <person name="Mori K."/>
        </authorList>
    </citation>
    <scope>NUCLEOTIDE SEQUENCE [LARGE SCALE GENOMIC DNA]</scope>
    <source>
        <strain evidence="2 3">TBRC 2205</strain>
    </source>
</reference>
<name>A0ABV6NS00_9ACTN</name>
<keyword evidence="3" id="KW-1185">Reference proteome</keyword>
<keyword evidence="1" id="KW-0812">Transmembrane</keyword>
<sequence>MLFWFCATVYGLVVTGLFVAAIAQPRARGLLLTLGVLGVLAPGALMVLFLWALSHSEIHFG</sequence>
<keyword evidence="1" id="KW-0472">Membrane</keyword>
<accession>A0ABV6NS00</accession>
<feature type="transmembrane region" description="Helical" evidence="1">
    <location>
        <begin position="30"/>
        <end position="53"/>
    </location>
</feature>
<evidence type="ECO:0000313" key="2">
    <source>
        <dbReference type="EMBL" id="MFC0563547.1"/>
    </source>
</evidence>
<evidence type="ECO:0000256" key="1">
    <source>
        <dbReference type="SAM" id="Phobius"/>
    </source>
</evidence>
<organism evidence="2 3">
    <name type="scientific">Plantactinospora siamensis</name>
    <dbReference type="NCBI Taxonomy" id="555372"/>
    <lineage>
        <taxon>Bacteria</taxon>
        <taxon>Bacillati</taxon>
        <taxon>Actinomycetota</taxon>
        <taxon>Actinomycetes</taxon>
        <taxon>Micromonosporales</taxon>
        <taxon>Micromonosporaceae</taxon>
        <taxon>Plantactinospora</taxon>
    </lineage>
</organism>
<protein>
    <submittedName>
        <fullName evidence="2">Uncharacterized protein</fullName>
    </submittedName>
</protein>
<evidence type="ECO:0000313" key="3">
    <source>
        <dbReference type="Proteomes" id="UP001589894"/>
    </source>
</evidence>
<dbReference type="EMBL" id="JBHLUE010000004">
    <property type="protein sequence ID" value="MFC0563547.1"/>
    <property type="molecule type" value="Genomic_DNA"/>
</dbReference>
<comment type="caution">
    <text evidence="2">The sequence shown here is derived from an EMBL/GenBank/DDBJ whole genome shotgun (WGS) entry which is preliminary data.</text>
</comment>